<evidence type="ECO:0000313" key="3">
    <source>
        <dbReference type="Proteomes" id="UP001165243"/>
    </source>
</evidence>
<accession>A0AAV5PNU4</accession>
<dbReference type="SUPFAM" id="SSF53067">
    <property type="entry name" value="Actin-like ATPase domain"/>
    <property type="match status" value="1"/>
</dbReference>
<organism evidence="2 3">
    <name type="scientific">Lactobacillus delbrueckii subsp. bulgaricus</name>
    <dbReference type="NCBI Taxonomy" id="1585"/>
    <lineage>
        <taxon>Bacteria</taxon>
        <taxon>Bacillati</taxon>
        <taxon>Bacillota</taxon>
        <taxon>Bacilli</taxon>
        <taxon>Lactobacillales</taxon>
        <taxon>Lactobacillaceae</taxon>
        <taxon>Lactobacillus</taxon>
    </lineage>
</organism>
<dbReference type="InterPro" id="IPR043129">
    <property type="entry name" value="ATPase_NBD"/>
</dbReference>
<dbReference type="Pfam" id="PF00480">
    <property type="entry name" value="ROK"/>
    <property type="match status" value="1"/>
</dbReference>
<comment type="similarity">
    <text evidence="1">Belongs to the ROK (NagC/XylR) family.</text>
</comment>
<evidence type="ECO:0000256" key="1">
    <source>
        <dbReference type="ARBA" id="ARBA00006479"/>
    </source>
</evidence>
<reference evidence="2" key="1">
    <citation type="submission" date="2023-04" db="EMBL/GenBank/DDBJ databases">
        <title>Draft genome sequences of Lactobacillus delbrueckii subsp. bulgaricus ME-900 and ME-901 with improved acid tolerance.</title>
        <authorList>
            <person name="Ishida T."/>
            <person name="Yamamoto E."/>
            <person name="Koizumi A."/>
            <person name="Fujiwara S."/>
            <person name="Makino S."/>
            <person name="Kano H."/>
            <person name="Kimura K."/>
        </authorList>
    </citation>
    <scope>NUCLEOTIDE SEQUENCE</scope>
    <source>
        <strain evidence="2">ME-900</strain>
    </source>
</reference>
<dbReference type="EMBL" id="BSWK01000019">
    <property type="protein sequence ID" value="GMB87001.1"/>
    <property type="molecule type" value="Genomic_DNA"/>
</dbReference>
<gene>
    <name evidence="2" type="ORF">ME0900_13740</name>
</gene>
<dbReference type="Gene3D" id="3.30.420.40">
    <property type="match status" value="1"/>
</dbReference>
<name>A0AAV5PNU4_LACDE</name>
<sequence length="75" mass="8187">MILNLQTVINGEKVVIGGGISAQEILIEEIRRQFGEILQDNPILGQQVIPPEIVAAKNDTNLYGALFALLQGMQK</sequence>
<evidence type="ECO:0008006" key="4">
    <source>
        <dbReference type="Google" id="ProtNLM"/>
    </source>
</evidence>
<evidence type="ECO:0000313" key="2">
    <source>
        <dbReference type="EMBL" id="GMB87001.1"/>
    </source>
</evidence>
<dbReference type="Proteomes" id="UP001165243">
    <property type="component" value="Unassembled WGS sequence"/>
</dbReference>
<proteinExistence type="inferred from homology"/>
<dbReference type="AlphaFoldDB" id="A0AAV5PNU4"/>
<protein>
    <recommendedName>
        <fullName evidence="4">ROK family protein</fullName>
    </recommendedName>
</protein>
<comment type="caution">
    <text evidence="2">The sequence shown here is derived from an EMBL/GenBank/DDBJ whole genome shotgun (WGS) entry which is preliminary data.</text>
</comment>
<dbReference type="InterPro" id="IPR000600">
    <property type="entry name" value="ROK"/>
</dbReference>